<dbReference type="Proteomes" id="UP001214628">
    <property type="component" value="Chromosome 3"/>
</dbReference>
<evidence type="ECO:0000313" key="4">
    <source>
        <dbReference type="EMBL" id="WFD43870.1"/>
    </source>
</evidence>
<dbReference type="AlphaFoldDB" id="A0AAF0F7M2"/>
<evidence type="ECO:0000256" key="2">
    <source>
        <dbReference type="SAM" id="MobiDB-lite"/>
    </source>
</evidence>
<keyword evidence="3" id="KW-0472">Membrane</keyword>
<reference evidence="4" key="1">
    <citation type="submission" date="2023-02" db="EMBL/GenBank/DDBJ databases">
        <title>Mating type loci evolution in Malassezia.</title>
        <authorList>
            <person name="Coelho M.A."/>
        </authorList>
    </citation>
    <scope>NUCLEOTIDE SEQUENCE</scope>
    <source>
        <strain evidence="4">CBS 14136</strain>
    </source>
</reference>
<evidence type="ECO:0000256" key="3">
    <source>
        <dbReference type="SAM" id="Phobius"/>
    </source>
</evidence>
<proteinExistence type="inferred from homology"/>
<evidence type="ECO:0000256" key="1">
    <source>
        <dbReference type="ARBA" id="ARBA00005534"/>
    </source>
</evidence>
<gene>
    <name evidence="4" type="primary">BEM3_1</name>
    <name evidence="4" type="ORF">MPSI1_002535</name>
</gene>
<organism evidence="4 5">
    <name type="scientific">Malassezia psittaci</name>
    <dbReference type="NCBI Taxonomy" id="1821823"/>
    <lineage>
        <taxon>Eukaryota</taxon>
        <taxon>Fungi</taxon>
        <taxon>Dikarya</taxon>
        <taxon>Basidiomycota</taxon>
        <taxon>Ustilaginomycotina</taxon>
        <taxon>Malasseziomycetes</taxon>
        <taxon>Malasseziales</taxon>
        <taxon>Malasseziaceae</taxon>
        <taxon>Malassezia</taxon>
    </lineage>
</organism>
<sequence>MSAYPPTGANETPYEANESPLTDSTTLYERSPYASMDAARRKRKAQAESRRKAYGERHPLFFGTARQIRNPNLLTLLIIMLGIAYVYLPLSSVRGWLPRGSSQISRASAGISTTSIMPAQKTFTLNARTKGCHLVQSEVESELRDILKPVKAGILTLFIQHTSAALSLNENFDRDVRTDMDMALDHVIPETLPWRHTDEGPDDSASHTKASIIGPSVTIPITDGRLNLGTWQGVVGAFLCAFANDSICVNSVAQNIPDELSRLCYLRLAGFHRTASY</sequence>
<feature type="region of interest" description="Disordered" evidence="2">
    <location>
        <begin position="1"/>
        <end position="51"/>
    </location>
</feature>
<dbReference type="InterPro" id="IPR035917">
    <property type="entry name" value="YjbQ-like_sf"/>
</dbReference>
<name>A0AAF0F7M2_9BASI</name>
<feature type="transmembrane region" description="Helical" evidence="3">
    <location>
        <begin position="73"/>
        <end position="97"/>
    </location>
</feature>
<accession>A0AAF0F7M2</accession>
<dbReference type="PANTHER" id="PTHR30615:SF8">
    <property type="entry name" value="UPF0047 PROTEIN C4A8.02C"/>
    <property type="match status" value="1"/>
</dbReference>
<feature type="compositionally biased region" description="Polar residues" evidence="2">
    <location>
        <begin position="19"/>
        <end position="28"/>
    </location>
</feature>
<dbReference type="InterPro" id="IPR001602">
    <property type="entry name" value="UPF0047_YjbQ-like"/>
</dbReference>
<keyword evidence="5" id="KW-1185">Reference proteome</keyword>
<dbReference type="PROSITE" id="PS01314">
    <property type="entry name" value="UPF0047"/>
    <property type="match status" value="1"/>
</dbReference>
<dbReference type="PANTHER" id="PTHR30615">
    <property type="entry name" value="UNCHARACTERIZED PROTEIN YJBQ-RELATED"/>
    <property type="match status" value="1"/>
</dbReference>
<dbReference type="SUPFAM" id="SSF111038">
    <property type="entry name" value="YjbQ-like"/>
    <property type="match status" value="1"/>
</dbReference>
<dbReference type="Pfam" id="PF01894">
    <property type="entry name" value="YjbQ"/>
    <property type="match status" value="1"/>
</dbReference>
<protein>
    <submittedName>
        <fullName evidence="4">Rho GTPase activating protein</fullName>
    </submittedName>
</protein>
<dbReference type="EMBL" id="CP118377">
    <property type="protein sequence ID" value="WFD43870.1"/>
    <property type="molecule type" value="Genomic_DNA"/>
</dbReference>
<keyword evidence="3" id="KW-1133">Transmembrane helix</keyword>
<keyword evidence="3" id="KW-0812">Transmembrane</keyword>
<dbReference type="Gene3D" id="2.60.120.460">
    <property type="entry name" value="YjbQ-like"/>
    <property type="match status" value="1"/>
</dbReference>
<evidence type="ECO:0000313" key="5">
    <source>
        <dbReference type="Proteomes" id="UP001214628"/>
    </source>
</evidence>
<dbReference type="NCBIfam" id="TIGR00149">
    <property type="entry name" value="TIGR00149_YjbQ"/>
    <property type="match status" value="1"/>
</dbReference>
<comment type="similarity">
    <text evidence="1">Belongs to the UPF0047 family.</text>
</comment>